<dbReference type="GO" id="GO:0016705">
    <property type="term" value="F:oxidoreductase activity, acting on paired donors, with incorporation or reduction of molecular oxygen"/>
    <property type="evidence" value="ECO:0007669"/>
    <property type="project" value="InterPro"/>
</dbReference>
<sequence>MRLREEPELAAAVVAGTLRFDGPAQVLLRVMEATAAIEEIARRIPASAPAGAPRRIASPVLRGLRSQPVTLGASATSAA</sequence>
<dbReference type="GO" id="GO:0020037">
    <property type="term" value="F:heme binding"/>
    <property type="evidence" value="ECO:0007669"/>
    <property type="project" value="InterPro"/>
</dbReference>
<reference evidence="1 2" key="1">
    <citation type="submission" date="2020-04" db="EMBL/GenBank/DDBJ databases">
        <title>MicrobeNet Type strains.</title>
        <authorList>
            <person name="Nicholson A.C."/>
        </authorList>
    </citation>
    <scope>NUCLEOTIDE SEQUENCE [LARGE SCALE GENOMIC DNA]</scope>
    <source>
        <strain evidence="1 2">JCM 3332</strain>
    </source>
</reference>
<dbReference type="AlphaFoldDB" id="A0A846YCZ6"/>
<gene>
    <name evidence="1" type="ORF">HGA15_15215</name>
</gene>
<organism evidence="1 2">
    <name type="scientific">Nocardia flavorosea</name>
    <dbReference type="NCBI Taxonomy" id="53429"/>
    <lineage>
        <taxon>Bacteria</taxon>
        <taxon>Bacillati</taxon>
        <taxon>Actinomycetota</taxon>
        <taxon>Actinomycetes</taxon>
        <taxon>Mycobacteriales</taxon>
        <taxon>Nocardiaceae</taxon>
        <taxon>Nocardia</taxon>
    </lineage>
</organism>
<accession>A0A846YCZ6</accession>
<dbReference type="Proteomes" id="UP000570678">
    <property type="component" value="Unassembled WGS sequence"/>
</dbReference>
<proteinExistence type="predicted"/>
<comment type="caution">
    <text evidence="1">The sequence shown here is derived from an EMBL/GenBank/DDBJ whole genome shotgun (WGS) entry which is preliminary data.</text>
</comment>
<dbReference type="GO" id="GO:0005506">
    <property type="term" value="F:iron ion binding"/>
    <property type="evidence" value="ECO:0007669"/>
    <property type="project" value="InterPro"/>
</dbReference>
<dbReference type="Gene3D" id="1.10.630.10">
    <property type="entry name" value="Cytochrome P450"/>
    <property type="match status" value="1"/>
</dbReference>
<dbReference type="RefSeq" id="WP_062975280.1">
    <property type="nucleotide sequence ID" value="NZ_JAAXOT010000007.1"/>
</dbReference>
<protein>
    <submittedName>
        <fullName evidence="1">Uncharacterized protein</fullName>
    </submittedName>
</protein>
<dbReference type="InterPro" id="IPR036396">
    <property type="entry name" value="Cyt_P450_sf"/>
</dbReference>
<dbReference type="GO" id="GO:0004497">
    <property type="term" value="F:monooxygenase activity"/>
    <property type="evidence" value="ECO:0007669"/>
    <property type="project" value="InterPro"/>
</dbReference>
<name>A0A846YCZ6_9NOCA</name>
<evidence type="ECO:0000313" key="1">
    <source>
        <dbReference type="EMBL" id="NKY57476.1"/>
    </source>
</evidence>
<dbReference type="EMBL" id="JAAXOT010000007">
    <property type="protein sequence ID" value="NKY57476.1"/>
    <property type="molecule type" value="Genomic_DNA"/>
</dbReference>
<evidence type="ECO:0000313" key="2">
    <source>
        <dbReference type="Proteomes" id="UP000570678"/>
    </source>
</evidence>
<keyword evidence="2" id="KW-1185">Reference proteome</keyword>